<evidence type="ECO:0000313" key="3">
    <source>
        <dbReference type="Proteomes" id="UP001233271"/>
    </source>
</evidence>
<dbReference type="CDD" id="cd00303">
    <property type="entry name" value="retropepsin_like"/>
    <property type="match status" value="1"/>
</dbReference>
<dbReference type="GeneID" id="85492513"/>
<dbReference type="InterPro" id="IPR021109">
    <property type="entry name" value="Peptidase_aspartic_dom_sf"/>
</dbReference>
<feature type="region of interest" description="Disordered" evidence="1">
    <location>
        <begin position="557"/>
        <end position="581"/>
    </location>
</feature>
<dbReference type="AlphaFoldDB" id="A0AA48L1B8"/>
<accession>A0AA48L1B8</accession>
<feature type="compositionally biased region" description="Polar residues" evidence="1">
    <location>
        <begin position="1"/>
        <end position="13"/>
    </location>
</feature>
<dbReference type="RefSeq" id="XP_060453908.1">
    <property type="nucleotide sequence ID" value="XM_060596968.1"/>
</dbReference>
<organism evidence="2 3">
    <name type="scientific">Cutaneotrichosporon cavernicola</name>
    <dbReference type="NCBI Taxonomy" id="279322"/>
    <lineage>
        <taxon>Eukaryota</taxon>
        <taxon>Fungi</taxon>
        <taxon>Dikarya</taxon>
        <taxon>Basidiomycota</taxon>
        <taxon>Agaricomycotina</taxon>
        <taxon>Tremellomycetes</taxon>
        <taxon>Trichosporonales</taxon>
        <taxon>Trichosporonaceae</taxon>
        <taxon>Cutaneotrichosporon</taxon>
    </lineage>
</organism>
<feature type="region of interest" description="Disordered" evidence="1">
    <location>
        <begin position="1"/>
        <end position="83"/>
    </location>
</feature>
<name>A0AA48L1B8_9TREE</name>
<dbReference type="KEGG" id="ccac:CcaHIS019_0200040"/>
<feature type="region of interest" description="Disordered" evidence="1">
    <location>
        <begin position="646"/>
        <end position="712"/>
    </location>
</feature>
<protein>
    <recommendedName>
        <fullName evidence="4">CCHC-type domain-containing protein</fullName>
    </recommendedName>
</protein>
<gene>
    <name evidence="2" type="ORF">CcaverHIS019_0200040</name>
</gene>
<evidence type="ECO:0000313" key="2">
    <source>
        <dbReference type="EMBL" id="BEI88642.1"/>
    </source>
</evidence>
<evidence type="ECO:0000256" key="1">
    <source>
        <dbReference type="SAM" id="MobiDB-lite"/>
    </source>
</evidence>
<reference evidence="2" key="1">
    <citation type="journal article" date="2023" name="BMC Genomics">
        <title>Chromosome-level genome assemblies of Cutaneotrichosporon spp. (Trichosporonales, Basidiomycota) reveal imbalanced evolution between nucleotide sequences and chromosome synteny.</title>
        <authorList>
            <person name="Kobayashi Y."/>
            <person name="Kayamori A."/>
            <person name="Aoki K."/>
            <person name="Shiwa Y."/>
            <person name="Matsutani M."/>
            <person name="Fujita N."/>
            <person name="Sugita T."/>
            <person name="Iwasaki W."/>
            <person name="Tanaka N."/>
            <person name="Takashima M."/>
        </authorList>
    </citation>
    <scope>NUCLEOTIDE SEQUENCE</scope>
    <source>
        <strain evidence="2">HIS019</strain>
    </source>
</reference>
<dbReference type="EMBL" id="AP028213">
    <property type="protein sequence ID" value="BEI88642.1"/>
    <property type="molecule type" value="Genomic_DNA"/>
</dbReference>
<keyword evidence="3" id="KW-1185">Reference proteome</keyword>
<evidence type="ECO:0008006" key="4">
    <source>
        <dbReference type="Google" id="ProtNLM"/>
    </source>
</evidence>
<dbReference type="Proteomes" id="UP001233271">
    <property type="component" value="Chromosome 2"/>
</dbReference>
<proteinExistence type="predicted"/>
<sequence length="1175" mass="127238">MGSDSDSGGSTNPPGGAWVPVATGGQPPEGEGESQRLGRRVPGPMASVARAPIRDEEAGVPTGSRDRLPDPTDRHARQWDGTGPTLRDQLDWFEARAPTDVGGPERIRLFLKYTEIQARMRLESLVAANGIGSWDRFHAYLTQNYVDRGQFATLTGQEFDDAAKDTVPNGCGSFEGAVKLYESFGRLASRYERGGGGKVMGNELMWRYLPSGVWSTLVAQYGAEWVRAHYWDRRSLPDWRWVASALKDMLHPDNVLGALTLRREDPSVLTHAELAAEAVEARRASEARATERWGSRLSGARPEVAGQAAGAPPLSIDELSSRMSNLVVAARSGSVSERAKAQKDYKAYRIQLGQVSPGAVMYWPSAVGDRLGEAEATTKEAGVAYNVARNKGINSLEYLLAHTKVMGHAAAGMELGLPAPMYYVGGAGVNRNVGPAVQGMSAMAAEAQAGPISGRPTRTVTFADRGDECFFCREGGHTQVGCPKRRFCIDKGWIALRMQNIEGGRRRYLLLWTLPGQEANPIRGGPYGSSPWDQVRQVLERASLYKLGDEHNAKVSAIDSRGDSPVYDYRDPDGDDPEEEDYDADAYCASVYSAAVEDEEIVTALAAQLSVADLEEFDALDAGDSGRPWGTSTYAVTRTEPIAAGSRAMPYSGRPAGRNPTAQPSGYNAVNAPNPRARPVTRSAPAQPPGEARAVPREPLPKSLVPSRMVPRPTPLSEEANWADVCYKIVRTKALASGDVSVWEILVISPILQKYLQGINRAGNVGLPPRPEPTAAASVNVASTSIEPLEDSMTIGGEAEVVVGEAALAGERLPITDDDIRGGEIWGNAWAPLPLTVKTVLFEAELCGVCVRVLVDDGSQINMVSSALYDRIADHQAVAIRTDIRYWVSGVHGAARPLAGVFEGDLRLGGMTTRHAFWVNRDAPADKVFLGMPFIVKNQVNFIWSGNRRVMIMNTEFGLQEITMHGRDGPVVTVPDYTDARKPMAVRLGRLRMLEAREPQFNQKLLASNALPAAVSVLDVCAVDAEPEVAESEAVWPGMAWAYDWPAATGEDPTAEPLGCDPTPPGFEGIDWVESDVEESVILEDAETGWSEVIHAGEAPREVACHAAYKPVARKVRPVDAPMREEDKLKMTIPPNIESTTPQVDMVAPSWATAPAGSRLTVERRKSLFEDMGDF</sequence>
<dbReference type="Gene3D" id="2.40.70.10">
    <property type="entry name" value="Acid Proteases"/>
    <property type="match status" value="1"/>
</dbReference>
<feature type="compositionally biased region" description="Basic and acidic residues" evidence="1">
    <location>
        <begin position="64"/>
        <end position="78"/>
    </location>
</feature>